<dbReference type="Proteomes" id="UP001444071">
    <property type="component" value="Unassembled WGS sequence"/>
</dbReference>
<organism evidence="1 2">
    <name type="scientific">Xenotaenia resolanae</name>
    <dbReference type="NCBI Taxonomy" id="208358"/>
    <lineage>
        <taxon>Eukaryota</taxon>
        <taxon>Metazoa</taxon>
        <taxon>Chordata</taxon>
        <taxon>Craniata</taxon>
        <taxon>Vertebrata</taxon>
        <taxon>Euteleostomi</taxon>
        <taxon>Actinopterygii</taxon>
        <taxon>Neopterygii</taxon>
        <taxon>Teleostei</taxon>
        <taxon>Neoteleostei</taxon>
        <taxon>Acanthomorphata</taxon>
        <taxon>Ovalentaria</taxon>
        <taxon>Atherinomorphae</taxon>
        <taxon>Cyprinodontiformes</taxon>
        <taxon>Goodeidae</taxon>
        <taxon>Xenotaenia</taxon>
    </lineage>
</organism>
<evidence type="ECO:0000313" key="2">
    <source>
        <dbReference type="Proteomes" id="UP001444071"/>
    </source>
</evidence>
<protein>
    <submittedName>
        <fullName evidence="1">Uncharacterized protein</fullName>
    </submittedName>
</protein>
<proteinExistence type="predicted"/>
<gene>
    <name evidence="1" type="ORF">XENORESO_003925</name>
</gene>
<sequence>MLHTPQTWQAGGNNVKLKTSRFVKKRSLKPSGAAKRLLSLTVVAHFRIFLCCHLFRLEQRSDRRGMQVVPAIKLLHEDFGVQPSCSPSNTLLLLHIMSLPALVIQVSRPDSCLIKCYM</sequence>
<dbReference type="EMBL" id="JAHRIM010011694">
    <property type="protein sequence ID" value="MEQ2260981.1"/>
    <property type="molecule type" value="Genomic_DNA"/>
</dbReference>
<reference evidence="1 2" key="1">
    <citation type="submission" date="2021-06" db="EMBL/GenBank/DDBJ databases">
        <authorList>
            <person name="Palmer J.M."/>
        </authorList>
    </citation>
    <scope>NUCLEOTIDE SEQUENCE [LARGE SCALE GENOMIC DNA]</scope>
    <source>
        <strain evidence="1 2">XR_2019</strain>
        <tissue evidence="1">Muscle</tissue>
    </source>
</reference>
<comment type="caution">
    <text evidence="1">The sequence shown here is derived from an EMBL/GenBank/DDBJ whole genome shotgun (WGS) entry which is preliminary data.</text>
</comment>
<evidence type="ECO:0000313" key="1">
    <source>
        <dbReference type="EMBL" id="MEQ2260981.1"/>
    </source>
</evidence>
<keyword evidence="2" id="KW-1185">Reference proteome</keyword>
<name>A0ABV0VUR4_9TELE</name>
<accession>A0ABV0VUR4</accession>